<organism evidence="1 2">
    <name type="scientific">Sphagnum jensenii</name>
    <dbReference type="NCBI Taxonomy" id="128206"/>
    <lineage>
        <taxon>Eukaryota</taxon>
        <taxon>Viridiplantae</taxon>
        <taxon>Streptophyta</taxon>
        <taxon>Embryophyta</taxon>
        <taxon>Bryophyta</taxon>
        <taxon>Sphagnophytina</taxon>
        <taxon>Sphagnopsida</taxon>
        <taxon>Sphagnales</taxon>
        <taxon>Sphagnaceae</taxon>
        <taxon>Sphagnum</taxon>
    </lineage>
</organism>
<evidence type="ECO:0000313" key="1">
    <source>
        <dbReference type="EMBL" id="CAK9872135.1"/>
    </source>
</evidence>
<dbReference type="Proteomes" id="UP001497522">
    <property type="component" value="Chromosome 2"/>
</dbReference>
<dbReference type="EMBL" id="OZ023703">
    <property type="protein sequence ID" value="CAK9872135.1"/>
    <property type="molecule type" value="Genomic_DNA"/>
</dbReference>
<accession>A0ABP1BAI4</accession>
<evidence type="ECO:0000313" key="2">
    <source>
        <dbReference type="Proteomes" id="UP001497522"/>
    </source>
</evidence>
<reference evidence="1 2" key="1">
    <citation type="submission" date="2024-03" db="EMBL/GenBank/DDBJ databases">
        <authorList>
            <consortium name="ELIXIR-Norway"/>
            <consortium name="Elixir Norway"/>
        </authorList>
    </citation>
    <scope>NUCLEOTIDE SEQUENCE [LARGE SCALE GENOMIC DNA]</scope>
</reference>
<gene>
    <name evidence="1" type="ORF">CSSPJE1EN2_LOCUS14732</name>
</gene>
<proteinExistence type="predicted"/>
<protein>
    <submittedName>
        <fullName evidence="1">Uncharacterized protein</fullName>
    </submittedName>
</protein>
<keyword evidence="2" id="KW-1185">Reference proteome</keyword>
<sequence length="164" mass="18707">MAFIELKEVVEHIASRERLEVLIEDGTPIDIARVPRITMINEVHVNPLDLVDGFNDCHWRVQVLALHCIVAPYDDSIDSIMGMSWDQIHQHDLQYVDAILQDVTESIDPSAVDRNDGPNLMFRIFVLEKIDCNAFRLLPFGTGLVRCHGNPMDPDLIDRLLTHL</sequence>
<name>A0ABP1BAI4_9BRYO</name>